<evidence type="ECO:0000256" key="3">
    <source>
        <dbReference type="ARBA" id="ARBA00023002"/>
    </source>
</evidence>
<dbReference type="InterPro" id="IPR016163">
    <property type="entry name" value="Ald_DH_C"/>
</dbReference>
<name>A0ABU4CML3_RHOJO</name>
<protein>
    <submittedName>
        <fullName evidence="5">NAD-dependent succinate-semialdehyde dehydrogenase</fullName>
    </submittedName>
</protein>
<accession>A0ABU4CML3</accession>
<dbReference type="SUPFAM" id="SSF53720">
    <property type="entry name" value="ALDH-like"/>
    <property type="match status" value="1"/>
</dbReference>
<dbReference type="PANTHER" id="PTHR43217">
    <property type="entry name" value="SUCCINATE SEMIALDEHYDE DEHYDROGENASE [NAD(P)+] SAD"/>
    <property type="match status" value="1"/>
</dbReference>
<evidence type="ECO:0000259" key="4">
    <source>
        <dbReference type="Pfam" id="PF00171"/>
    </source>
</evidence>
<evidence type="ECO:0000256" key="1">
    <source>
        <dbReference type="ARBA" id="ARBA00009986"/>
    </source>
</evidence>
<keyword evidence="6" id="KW-1185">Reference proteome</keyword>
<dbReference type="InterPro" id="IPR016161">
    <property type="entry name" value="Ald_DH/histidinol_DH"/>
</dbReference>
<dbReference type="Pfam" id="PF00171">
    <property type="entry name" value="Aldedh"/>
    <property type="match status" value="1"/>
</dbReference>
<dbReference type="InterPro" id="IPR015590">
    <property type="entry name" value="Aldehyde_DH_dom"/>
</dbReference>
<gene>
    <name evidence="5" type="ORF">R3Q59_28935</name>
</gene>
<sequence>MYATIDPTTGGVVQKFPTLTAAETTDALTSTSRAYREWSRTAPADRAEVLRRMAELHRANIEELAATATLEMGKPITQARAEVELAASIYEYYATVWPSLLEDEVLDISGTGRALVKTEAIGPLLGIMPWNFPFYQVARFVAPNLLLGNTILLKHAPNCPQAALAIEAIATQSGAPTNVYRNLFATHEQVATMIASPLLQGISLTGSERAGRAVGALAGQNLKKCVLELGGSDPLLVLPEADLDRAAPAAANGRFWNAGQVCTSSKRAIITEPVWSEFVSRFLKEAATWSIGDPRADETRLGPLASVAARDEVAAQVADAIDKGAALHLGGEIPSGSGAYYPATVLSGVTPEMRAYHEEIFGPVAVLYRVENTDAAIVLANNSPFGLGSAVFTTDQNEAVDTADRLDVGMVGLNMLIRSSPEMPFGGVKNSGFGRELGRFGLDEFANKKLIRIH</sequence>
<keyword evidence="3" id="KW-0560">Oxidoreductase</keyword>
<dbReference type="PANTHER" id="PTHR43217:SF2">
    <property type="entry name" value="SUCCINATE-SEMIALDEHYDE DEHYDROGENASE [NADP(+)]"/>
    <property type="match status" value="1"/>
</dbReference>
<proteinExistence type="inferred from homology"/>
<dbReference type="InterPro" id="IPR016162">
    <property type="entry name" value="Ald_DH_N"/>
</dbReference>
<dbReference type="Gene3D" id="3.40.309.10">
    <property type="entry name" value="Aldehyde Dehydrogenase, Chain A, domain 2"/>
    <property type="match status" value="1"/>
</dbReference>
<organism evidence="5 6">
    <name type="scientific">Rhodococcus jostii</name>
    <dbReference type="NCBI Taxonomy" id="132919"/>
    <lineage>
        <taxon>Bacteria</taxon>
        <taxon>Bacillati</taxon>
        <taxon>Actinomycetota</taxon>
        <taxon>Actinomycetes</taxon>
        <taxon>Mycobacteriales</taxon>
        <taxon>Nocardiaceae</taxon>
        <taxon>Rhodococcus</taxon>
    </lineage>
</organism>
<evidence type="ECO:0000256" key="2">
    <source>
        <dbReference type="ARBA" id="ARBA00022857"/>
    </source>
</evidence>
<dbReference type="CDD" id="cd07100">
    <property type="entry name" value="ALDH_SSADH1_GabD1"/>
    <property type="match status" value="1"/>
</dbReference>
<dbReference type="InterPro" id="IPR047110">
    <property type="entry name" value="GABD/Sad-like"/>
</dbReference>
<dbReference type="Proteomes" id="UP001185737">
    <property type="component" value="Unassembled WGS sequence"/>
</dbReference>
<dbReference type="EMBL" id="JAWLKA010000019">
    <property type="protein sequence ID" value="MDV6284522.1"/>
    <property type="molecule type" value="Genomic_DNA"/>
</dbReference>
<dbReference type="RefSeq" id="WP_317570375.1">
    <property type="nucleotide sequence ID" value="NZ_JAWLKA010000019.1"/>
</dbReference>
<dbReference type="InterPro" id="IPR044148">
    <property type="entry name" value="ALDH_GabD1-like"/>
</dbReference>
<feature type="domain" description="Aldehyde dehydrogenase" evidence="4">
    <location>
        <begin position="3"/>
        <end position="450"/>
    </location>
</feature>
<comment type="similarity">
    <text evidence="1">Belongs to the aldehyde dehydrogenase family.</text>
</comment>
<evidence type="ECO:0000313" key="5">
    <source>
        <dbReference type="EMBL" id="MDV6284522.1"/>
    </source>
</evidence>
<keyword evidence="2" id="KW-0521">NADP</keyword>
<comment type="caution">
    <text evidence="5">The sequence shown here is derived from an EMBL/GenBank/DDBJ whole genome shotgun (WGS) entry which is preliminary data.</text>
</comment>
<reference evidence="5 6" key="1">
    <citation type="submission" date="2023-10" db="EMBL/GenBank/DDBJ databases">
        <title>Development of a sustainable strategy for remediation of hydrocarbon-contaminated territories based on the waste exchange concept.</title>
        <authorList>
            <person name="Krivoruchko A."/>
        </authorList>
    </citation>
    <scope>NUCLEOTIDE SEQUENCE [LARGE SCALE GENOMIC DNA]</scope>
    <source>
        <strain evidence="5 6">IEGM 60</strain>
    </source>
</reference>
<dbReference type="Gene3D" id="3.40.605.10">
    <property type="entry name" value="Aldehyde Dehydrogenase, Chain A, domain 1"/>
    <property type="match status" value="1"/>
</dbReference>
<evidence type="ECO:0000313" key="6">
    <source>
        <dbReference type="Proteomes" id="UP001185737"/>
    </source>
</evidence>